<sequence>MAVRVKMTPGRVVISKPGYDAGNSDGIGDRNKVFDSNWNFSGTMLQAGRAAGNNGASNAPITIPFGRTYTFVPAARVVAFFRANGSFPTITGYQAYYDLPQWGANSRIYQDRIYLESDTDGATACEYILWQIYGVR</sequence>
<dbReference type="EMBL" id="HG916852">
    <property type="protein sequence ID" value="CDM56294.1"/>
    <property type="molecule type" value="Genomic_DNA"/>
</dbReference>
<evidence type="ECO:0000313" key="1">
    <source>
        <dbReference type="EMBL" id="CDM56294.1"/>
    </source>
</evidence>
<gene>
    <name evidence="1" type="ORF">LPU83_0612</name>
</gene>
<evidence type="ECO:0000313" key="2">
    <source>
        <dbReference type="Proteomes" id="UP000019443"/>
    </source>
</evidence>
<dbReference type="AlphaFoldDB" id="W6R5R2"/>
<keyword evidence="2" id="KW-1185">Reference proteome</keyword>
<protein>
    <submittedName>
        <fullName evidence="1">Uncharacterized protein</fullName>
    </submittedName>
</protein>
<reference evidence="1" key="1">
    <citation type="submission" date="2013-11" db="EMBL/GenBank/DDBJ databases">
        <title>Draft genome sequence of the broad-host-range Rhizobium sp. LPU83 strain, a member of the low-genetic diversity Oregon-like Rhizobium sp. group.</title>
        <authorList>
            <person name="Wibberg D."/>
            <person name="Puehler A."/>
            <person name="Schlueter A."/>
        </authorList>
    </citation>
    <scope>NUCLEOTIDE SEQUENCE [LARGE SCALE GENOMIC DNA]</scope>
    <source>
        <strain evidence="1">LPU83</strain>
    </source>
</reference>
<dbReference type="HOGENOM" id="CLU_1873789_0_0_5"/>
<dbReference type="Proteomes" id="UP000019443">
    <property type="component" value="Chromosome"/>
</dbReference>
<dbReference type="PATRIC" id="fig|348824.6.peg.658"/>
<name>W6R5R2_9HYPH</name>
<dbReference type="KEGG" id="rhl:LPU83_0612"/>
<dbReference type="eggNOG" id="ENOG5032JE2">
    <property type="taxonomic scope" value="Bacteria"/>
</dbReference>
<organism evidence="1 2">
    <name type="scientific">Rhizobium favelukesii</name>
    <dbReference type="NCBI Taxonomy" id="348824"/>
    <lineage>
        <taxon>Bacteria</taxon>
        <taxon>Pseudomonadati</taxon>
        <taxon>Pseudomonadota</taxon>
        <taxon>Alphaproteobacteria</taxon>
        <taxon>Hyphomicrobiales</taxon>
        <taxon>Rhizobiaceae</taxon>
        <taxon>Rhizobium/Agrobacterium group</taxon>
        <taxon>Rhizobium</taxon>
    </lineage>
</organism>
<accession>W6R5R2</accession>
<proteinExistence type="predicted"/>